<gene>
    <name evidence="2" type="ORF">CC84DRAFT_1205511</name>
</gene>
<keyword evidence="3" id="KW-1185">Reference proteome</keyword>
<feature type="signal peptide" evidence="1">
    <location>
        <begin position="1"/>
        <end position="21"/>
    </location>
</feature>
<dbReference type="STRING" id="1460663.A0A177CG64"/>
<organism evidence="2 3">
    <name type="scientific">Paraphaeosphaeria sporulosa</name>
    <dbReference type="NCBI Taxonomy" id="1460663"/>
    <lineage>
        <taxon>Eukaryota</taxon>
        <taxon>Fungi</taxon>
        <taxon>Dikarya</taxon>
        <taxon>Ascomycota</taxon>
        <taxon>Pezizomycotina</taxon>
        <taxon>Dothideomycetes</taxon>
        <taxon>Pleosporomycetidae</taxon>
        <taxon>Pleosporales</taxon>
        <taxon>Massarineae</taxon>
        <taxon>Didymosphaeriaceae</taxon>
        <taxon>Paraphaeosphaeria</taxon>
    </lineage>
</organism>
<dbReference type="InParanoid" id="A0A177CG64"/>
<dbReference type="Proteomes" id="UP000077069">
    <property type="component" value="Unassembled WGS sequence"/>
</dbReference>
<dbReference type="AlphaFoldDB" id="A0A177CG64"/>
<dbReference type="InterPro" id="IPR053143">
    <property type="entry name" value="Arylsulfate_ST"/>
</dbReference>
<dbReference type="GeneID" id="28765464"/>
<keyword evidence="1" id="KW-0732">Signal</keyword>
<sequence>MELHWRPLLLASMLLPIIVQADNTFRSRPDLSPPHLNVTISEADKKSPGFIFAAPYSGLPELSHQYSVQKAPYILTDTGDLVWSGFGYIYQWAGNFQAARWKGVDVLFAWEGALNALHGHGHGHHTLLNQHYDNVKEIRGGNHVIPDLHEFEVVDGRSGLHGIYQPLQLDLSVFGGNDQQTWILEGRFQEVDLETGQVLFEWRSLDHISPDDAILSLNSGVVGSGYNSGSAWDYLHINSVSKGKDGHYLLSARHTSTVYKINGTDGSIIWRLGGAASDFELGDGVRFGFQHHARYLTEDPYSVELISLFDNSAHSSDPAPTTCNSNVLSRGIYLRLDHRTKQASLENEFLPPGKSILARSQGSLQTLPNGNAFINWGSAGQITEYTTDGTTIYHAKFVSSDPNDNLQNYRAFRFNWTGYSPEPIAVFAEETGRGEVDVYVSWNGDTRTISWKLSWSEETSGKTTRHTKVLPRHGFETVFRLTSRGSAHDVRATALDGQGQVLSVSESINSVPAYWLKNVRAGLQQDEEQARAFLQEL</sequence>
<feature type="chain" id="PRO_5008058236" description="Arylsulfotransferase" evidence="1">
    <location>
        <begin position="22"/>
        <end position="537"/>
    </location>
</feature>
<dbReference type="PANTHER" id="PTHR35340:SF9">
    <property type="entry name" value="ASST-DOMAIN-CONTAINING PROTEIN"/>
    <property type="match status" value="1"/>
</dbReference>
<protein>
    <recommendedName>
        <fullName evidence="4">Arylsulfotransferase</fullName>
    </recommendedName>
</protein>
<dbReference type="Pfam" id="PF14269">
    <property type="entry name" value="Arylsulfotran_2"/>
    <property type="match status" value="1"/>
</dbReference>
<proteinExistence type="predicted"/>
<evidence type="ECO:0000256" key="1">
    <source>
        <dbReference type="SAM" id="SignalP"/>
    </source>
</evidence>
<dbReference type="InterPro" id="IPR039535">
    <property type="entry name" value="ASST-like"/>
</dbReference>
<dbReference type="OrthoDB" id="5427350at2759"/>
<dbReference type="RefSeq" id="XP_018036183.1">
    <property type="nucleotide sequence ID" value="XM_018181978.1"/>
</dbReference>
<reference evidence="2 3" key="1">
    <citation type="submission" date="2016-05" db="EMBL/GenBank/DDBJ databases">
        <title>Comparative analysis of secretome profiles of manganese(II)-oxidizing ascomycete fungi.</title>
        <authorList>
            <consortium name="DOE Joint Genome Institute"/>
            <person name="Zeiner C.A."/>
            <person name="Purvine S.O."/>
            <person name="Zink E.M."/>
            <person name="Wu S."/>
            <person name="Pasa-Tolic L."/>
            <person name="Chaput D.L."/>
            <person name="Haridas S."/>
            <person name="Grigoriev I.V."/>
            <person name="Santelli C.M."/>
            <person name="Hansel C.M."/>
        </authorList>
    </citation>
    <scope>NUCLEOTIDE SEQUENCE [LARGE SCALE GENOMIC DNA]</scope>
    <source>
        <strain evidence="2 3">AP3s5-JAC2a</strain>
    </source>
</reference>
<name>A0A177CG64_9PLEO</name>
<dbReference type="PANTHER" id="PTHR35340">
    <property type="entry name" value="PQQ ENZYME REPEAT PROTEIN-RELATED"/>
    <property type="match status" value="1"/>
</dbReference>
<accession>A0A177CG64</accession>
<evidence type="ECO:0008006" key="4">
    <source>
        <dbReference type="Google" id="ProtNLM"/>
    </source>
</evidence>
<evidence type="ECO:0000313" key="2">
    <source>
        <dbReference type="EMBL" id="OAG05818.1"/>
    </source>
</evidence>
<dbReference type="EMBL" id="KV441552">
    <property type="protein sequence ID" value="OAG05818.1"/>
    <property type="molecule type" value="Genomic_DNA"/>
</dbReference>
<evidence type="ECO:0000313" key="3">
    <source>
        <dbReference type="Proteomes" id="UP000077069"/>
    </source>
</evidence>